<sequence length="255" mass="28430">MVIELKQWHTARVLDETRVQRSDGLVTTHPVQQVLTYRRFFEFWRPKSAPALDIRAAVVLHNAGPRTPGRQPERRPGRPGPARSPPAHQPPQRTTAGFCWPWTRTRPRGATTLPLDIAITVPATAIGPARTWNAAWNAADTLTAPDGTPLAPHNQLWATHTGGHQQIGCIYSAQGLEYHHSGVIIGPDLTWTDGHWTAHPDQSHDPKLRALPADQYLPYALNTYRVLLTRGTRTTRIHATDPTTRHMLAGLVHPR</sequence>
<dbReference type="Proteomes" id="UP001257627">
    <property type="component" value="Unassembled WGS sequence"/>
</dbReference>
<feature type="region of interest" description="Disordered" evidence="1">
    <location>
        <begin position="62"/>
        <end position="101"/>
    </location>
</feature>
<feature type="domain" description="Schlafen group 3-like DNA/RNA helicase" evidence="2">
    <location>
        <begin position="93"/>
        <end position="241"/>
    </location>
</feature>
<evidence type="ECO:0000259" key="2">
    <source>
        <dbReference type="Pfam" id="PF09848"/>
    </source>
</evidence>
<accession>A0ABU3V6H6</accession>
<keyword evidence="4" id="KW-1185">Reference proteome</keyword>
<evidence type="ECO:0000313" key="4">
    <source>
        <dbReference type="Proteomes" id="UP001257627"/>
    </source>
</evidence>
<dbReference type="InterPro" id="IPR018647">
    <property type="entry name" value="SLFN_3-like_DNA/RNA_helicase"/>
</dbReference>
<gene>
    <name evidence="3" type="ORF">PU648_58300</name>
</gene>
<organism evidence="3 4">
    <name type="scientific">Streptomyces mirabilis</name>
    <dbReference type="NCBI Taxonomy" id="68239"/>
    <lineage>
        <taxon>Bacteria</taxon>
        <taxon>Bacillati</taxon>
        <taxon>Actinomycetota</taxon>
        <taxon>Actinomycetes</taxon>
        <taxon>Kitasatosporales</taxon>
        <taxon>Streptomycetaceae</taxon>
        <taxon>Streptomyces</taxon>
    </lineage>
</organism>
<dbReference type="RefSeq" id="WP_316738719.1">
    <property type="nucleotide sequence ID" value="NZ_JARAKF010000006.1"/>
</dbReference>
<proteinExistence type="predicted"/>
<dbReference type="Pfam" id="PF09848">
    <property type="entry name" value="SLFN-g3_helicase"/>
    <property type="match status" value="1"/>
</dbReference>
<dbReference type="EMBL" id="JARAKF010000006">
    <property type="protein sequence ID" value="MDU9001796.1"/>
    <property type="molecule type" value="Genomic_DNA"/>
</dbReference>
<protein>
    <submittedName>
        <fullName evidence="3">DUF2075 domain-containing protein</fullName>
    </submittedName>
</protein>
<reference evidence="3 4" key="1">
    <citation type="submission" date="2023-02" db="EMBL/GenBank/DDBJ databases">
        <authorList>
            <person name="Maleckis M."/>
        </authorList>
    </citation>
    <scope>NUCLEOTIDE SEQUENCE [LARGE SCALE GENOMIC DNA]</scope>
    <source>
        <strain evidence="3 4">P8-A2</strain>
    </source>
</reference>
<comment type="caution">
    <text evidence="3">The sequence shown here is derived from an EMBL/GenBank/DDBJ whole genome shotgun (WGS) entry which is preliminary data.</text>
</comment>
<evidence type="ECO:0000256" key="1">
    <source>
        <dbReference type="SAM" id="MobiDB-lite"/>
    </source>
</evidence>
<evidence type="ECO:0000313" key="3">
    <source>
        <dbReference type="EMBL" id="MDU9001796.1"/>
    </source>
</evidence>
<feature type="compositionally biased region" description="Pro residues" evidence="1">
    <location>
        <begin position="78"/>
        <end position="89"/>
    </location>
</feature>
<name>A0ABU3V6H6_9ACTN</name>